<dbReference type="InterPro" id="IPR011545">
    <property type="entry name" value="DEAD/DEAH_box_helicase_dom"/>
</dbReference>
<dbReference type="InterPro" id="IPR001650">
    <property type="entry name" value="Helicase_C-like"/>
</dbReference>
<dbReference type="Pfam" id="PF00270">
    <property type="entry name" value="DEAD"/>
    <property type="match status" value="1"/>
</dbReference>
<evidence type="ECO:0000256" key="3">
    <source>
        <dbReference type="ARBA" id="ARBA00022806"/>
    </source>
</evidence>
<dbReference type="InterPro" id="IPR050474">
    <property type="entry name" value="Hel308_SKI2-like"/>
</dbReference>
<reference evidence="7 8" key="1">
    <citation type="journal article" date="2017" name="Sci. Rep.">
        <title>Isolation and genomic characterization of a Dehalococcoides strain suggests genomic rearrangement during culture.</title>
        <authorList>
            <person name="Yohda M."/>
            <person name="Ikegami K."/>
            <person name="Aita Y."/>
            <person name="Kitajima M."/>
            <person name="Takechi A."/>
            <person name="Iwamoto M."/>
            <person name="Fukuda T."/>
            <person name="Tamura N."/>
            <person name="Shibasaki J."/>
            <person name="Koike S."/>
            <person name="Komatsu D."/>
            <person name="Miyagi S."/>
            <person name="Nishimura M."/>
            <person name="Uchino Y."/>
            <person name="Shiroma A."/>
            <person name="Shimoji M."/>
            <person name="Tamotsu H."/>
            <person name="Ashimine N."/>
            <person name="Shinzato M."/>
            <person name="Ohki S."/>
            <person name="Nakano K."/>
            <person name="Teruya K."/>
            <person name="Satou K."/>
            <person name="Hirano T."/>
            <person name="Yagi O."/>
        </authorList>
    </citation>
    <scope>NUCLEOTIDE SEQUENCE [LARGE SCALE GENOMIC DNA]</scope>
    <source>
        <strain evidence="7 8">UCH-ATV1</strain>
    </source>
</reference>
<gene>
    <name evidence="7" type="ORF">DEHALATV1_0634</name>
</gene>
<dbReference type="InterPro" id="IPR014001">
    <property type="entry name" value="Helicase_ATP-bd"/>
</dbReference>
<dbReference type="InterPro" id="IPR027417">
    <property type="entry name" value="P-loop_NTPase"/>
</dbReference>
<dbReference type="PANTHER" id="PTHR47961:SF6">
    <property type="entry name" value="DNA-DIRECTED DNA POLYMERASE"/>
    <property type="match status" value="1"/>
</dbReference>
<dbReference type="GO" id="GO:0005524">
    <property type="term" value="F:ATP binding"/>
    <property type="evidence" value="ECO:0007669"/>
    <property type="project" value="UniProtKB-KW"/>
</dbReference>
<evidence type="ECO:0000259" key="6">
    <source>
        <dbReference type="PROSITE" id="PS51194"/>
    </source>
</evidence>
<keyword evidence="3 7" id="KW-0347">Helicase</keyword>
<dbReference type="SUPFAM" id="SSF52540">
    <property type="entry name" value="P-loop containing nucleoside triphosphate hydrolases"/>
    <property type="match status" value="2"/>
</dbReference>
<keyword evidence="4" id="KW-0067">ATP-binding</keyword>
<protein>
    <submittedName>
        <fullName evidence="7">Helicase</fullName>
    </submittedName>
</protein>
<dbReference type="PROSITE" id="PS51192">
    <property type="entry name" value="HELICASE_ATP_BIND_1"/>
    <property type="match status" value="1"/>
</dbReference>
<dbReference type="GO" id="GO:0004386">
    <property type="term" value="F:helicase activity"/>
    <property type="evidence" value="ECO:0007669"/>
    <property type="project" value="UniProtKB-KW"/>
</dbReference>
<sequence length="882" mass="101276">MGADKLKLGDIIFADIEENEYLNELFETILYSYSLKLFELDKTNQMKEFNLLDALRFADLLSKSTHPECSTVHKMWAQEIVILLNELYGDDPLVKLYASAVFTSTGNHQGLKIIDSDYQGLDMLERVFTQLRSDYLTIPAEPKMHFFSAQKEAYDHLSDPCFSYSGPTSMGKSFIMRMFIKDEIINGAQKNYALIVPTKALINEVRGKIIDDLADMLSSKNYRIVTAAGDIALEEDHNFVLVLTPERLLYLLISKPDLQINYLFIDEAHKLSGKNSRGPFYYKIVDMLMNRPQRPHFIFASPNIPNPQVYLRLLLDAFDNEDENVLAMTYSPVIQIKYLMDFVNRKIEAYNEHTGQTILIARVSKAIENLNDILLLFEAKNMHLPPEERSQNIVYYNGRTKAIEAARIFAEQLSEKHNAELDALSRDITQEVHGDYYLADMIKKGVAYHIGYLPASIRTRIESLFQSGQITTMFCTSTLLEGVNLPADNLFITDNKIFRSKMSPVDFRNLIGRVGRISYNLYGNVFFVSEEKSVPADSYIEMLQTEVPEQVLSITSNPKVLKSIEKKYIAEILKEGHSEIPKRTETQSEESYVMMRKFGLILLRDIMENRDSLVHREFSDYLTVEDENNIRTQFSASPTLPDDDINTSVDQTKKLIAAIRNGLAYPTCLNGRFNHGTVLAFLDQLADVFDWEIYEEKTLGKTSLRSWYAVILCQWMESSGLSYIMKAAIKHKKEHPDNFRVSAYQPPTTYNDNSKEHRNVVFSDTLEVIENIVLFSVSNYFLRFSNEYKKVHGVMEFDNNWYEYVEYGTTNPLTILLQRNGFSREAATYIRQHRTDYVVEDGSNGSLKLKDTLLQCGNTSVETESAKIKYNVPGLFVEEEAQ</sequence>
<dbReference type="AlphaFoldDB" id="A0AB33HRH9"/>
<dbReference type="Proteomes" id="UP000218257">
    <property type="component" value="Chromosome"/>
</dbReference>
<name>A0AB33HRH9_9CHLR</name>
<organism evidence="7 8">
    <name type="scientific">Dehalococcoides mccartyi</name>
    <dbReference type="NCBI Taxonomy" id="61435"/>
    <lineage>
        <taxon>Bacteria</taxon>
        <taxon>Bacillati</taxon>
        <taxon>Chloroflexota</taxon>
        <taxon>Dehalococcoidia</taxon>
        <taxon>Dehalococcoidales</taxon>
        <taxon>Dehalococcoidaceae</taxon>
        <taxon>Dehalococcoides</taxon>
    </lineage>
</organism>
<dbReference type="GO" id="GO:0003676">
    <property type="term" value="F:nucleic acid binding"/>
    <property type="evidence" value="ECO:0007669"/>
    <property type="project" value="InterPro"/>
</dbReference>
<keyword evidence="2" id="KW-0378">Hydrolase</keyword>
<evidence type="ECO:0000256" key="1">
    <source>
        <dbReference type="ARBA" id="ARBA00022741"/>
    </source>
</evidence>
<dbReference type="Pfam" id="PF00271">
    <property type="entry name" value="Helicase_C"/>
    <property type="match status" value="1"/>
</dbReference>
<evidence type="ECO:0000256" key="4">
    <source>
        <dbReference type="ARBA" id="ARBA00022840"/>
    </source>
</evidence>
<dbReference type="SMART" id="SM00490">
    <property type="entry name" value="HELICc"/>
    <property type="match status" value="1"/>
</dbReference>
<feature type="domain" description="Helicase ATP-binding" evidence="5">
    <location>
        <begin position="153"/>
        <end position="322"/>
    </location>
</feature>
<dbReference type="Gene3D" id="3.40.50.300">
    <property type="entry name" value="P-loop containing nucleotide triphosphate hydrolases"/>
    <property type="match status" value="2"/>
</dbReference>
<keyword evidence="1" id="KW-0547">Nucleotide-binding</keyword>
<evidence type="ECO:0000313" key="7">
    <source>
        <dbReference type="EMBL" id="BAZ97262.1"/>
    </source>
</evidence>
<accession>A0AB33HRH9</accession>
<dbReference type="PROSITE" id="PS51194">
    <property type="entry name" value="HELICASE_CTER"/>
    <property type="match status" value="1"/>
</dbReference>
<proteinExistence type="predicted"/>
<dbReference type="RefSeq" id="WP_096476625.1">
    <property type="nucleotide sequence ID" value="NZ_AP017649.1"/>
</dbReference>
<evidence type="ECO:0000259" key="5">
    <source>
        <dbReference type="PROSITE" id="PS51192"/>
    </source>
</evidence>
<evidence type="ECO:0000256" key="2">
    <source>
        <dbReference type="ARBA" id="ARBA00022801"/>
    </source>
</evidence>
<dbReference type="EMBL" id="AP017649">
    <property type="protein sequence ID" value="BAZ97262.1"/>
    <property type="molecule type" value="Genomic_DNA"/>
</dbReference>
<dbReference type="SMART" id="SM00487">
    <property type="entry name" value="DEXDc"/>
    <property type="match status" value="1"/>
</dbReference>
<dbReference type="GO" id="GO:0016787">
    <property type="term" value="F:hydrolase activity"/>
    <property type="evidence" value="ECO:0007669"/>
    <property type="project" value="UniProtKB-KW"/>
</dbReference>
<dbReference type="PANTHER" id="PTHR47961">
    <property type="entry name" value="DNA POLYMERASE THETA, PUTATIVE (AFU_ORTHOLOGUE AFUA_1G05260)-RELATED"/>
    <property type="match status" value="1"/>
</dbReference>
<feature type="domain" description="Helicase C-terminal" evidence="6">
    <location>
        <begin position="398"/>
        <end position="565"/>
    </location>
</feature>
<evidence type="ECO:0000313" key="8">
    <source>
        <dbReference type="Proteomes" id="UP000218257"/>
    </source>
</evidence>